<comment type="caution">
    <text evidence="3">The sequence shown here is derived from an EMBL/GenBank/DDBJ whole genome shotgun (WGS) entry which is preliminary data.</text>
</comment>
<dbReference type="GO" id="GO:0030313">
    <property type="term" value="C:cell envelope"/>
    <property type="evidence" value="ECO:0007669"/>
    <property type="project" value="UniProtKB-SubCell"/>
</dbReference>
<gene>
    <name evidence="3" type="ORF">LLE72_013315</name>
</gene>
<reference evidence="3" key="1">
    <citation type="submission" date="2021-10" db="EMBL/GenBank/DDBJ databases">
        <authorList>
            <person name="Hussein R."/>
            <person name="Harrison J."/>
            <person name="Studholme D.J."/>
            <person name="Vicente J."/>
            <person name="Grant M."/>
        </authorList>
    </citation>
    <scope>NUCLEOTIDE SEQUENCE</scope>
    <source>
        <strain evidence="3">NCPPB 2970</strain>
    </source>
</reference>
<proteinExistence type="predicted"/>
<dbReference type="AlphaFoldDB" id="A0AAJ3CDY0"/>
<comment type="subcellular location">
    <subcellularLocation>
        <location evidence="1">Cell envelope</location>
    </subcellularLocation>
</comment>
<evidence type="ECO:0000256" key="1">
    <source>
        <dbReference type="ARBA" id="ARBA00004196"/>
    </source>
</evidence>
<protein>
    <submittedName>
        <fullName evidence="3">HlyD family efflux transporter periplasmic adaptor subunit</fullName>
    </submittedName>
</protein>
<keyword evidence="2" id="KW-0175">Coiled coil</keyword>
<dbReference type="Proteomes" id="UP001297361">
    <property type="component" value="Unassembled WGS sequence"/>
</dbReference>
<evidence type="ECO:0000256" key="2">
    <source>
        <dbReference type="ARBA" id="ARBA00023054"/>
    </source>
</evidence>
<dbReference type="Gene3D" id="1.10.287.470">
    <property type="entry name" value="Helix hairpin bin"/>
    <property type="match status" value="1"/>
</dbReference>
<dbReference type="Gene3D" id="2.40.420.20">
    <property type="match status" value="1"/>
</dbReference>
<dbReference type="Gene3D" id="2.40.50.100">
    <property type="match status" value="1"/>
</dbReference>
<evidence type="ECO:0000313" key="3">
    <source>
        <dbReference type="EMBL" id="MEC3888694.1"/>
    </source>
</evidence>
<accession>A0AAJ3CDY0</accession>
<sequence>MSCSLLRMDIAKSPHRFRLRRAHVALLVGSAVALAAVIAVIGLGRASPRVERASVWIGTAERGDMLREIRATGVLVPRDTRWITAGAPATLEQVLVQAGSRVQADTVILRFQNPELVANQEKAGAALAGAEAEVAAARTALASQLLDQQALQARASSDWRIAEVKTQAYERAHAAGVISAIELRESQITEAQQRGRAQIEQQRVAAFRQNMAAQLRAAQARRDEVASSLAIARQQLAALEVRAGIAGILQQVDVEPGQQVAVGTKLARVARPDQLLARLQVPEMLAKDLLLDLPVTVDTRNGLVTGSLIRIDPAVRSGSVSVDVRFVQALPAGARPDLSVDGRIRLGTLRDVISIARPALAAPNTAAALFVVQPGGDTATRVPVRFGAVSSDRIEVRAGLRPGDQLILSDTSQWAQFAQLRLR</sequence>
<dbReference type="EMBL" id="JAJFNJ020000003">
    <property type="protein sequence ID" value="MEC3888694.1"/>
    <property type="molecule type" value="Genomic_DNA"/>
</dbReference>
<dbReference type="InterPro" id="IPR050465">
    <property type="entry name" value="UPF0194_transport"/>
</dbReference>
<dbReference type="PANTHER" id="PTHR32347">
    <property type="entry name" value="EFFLUX SYSTEM COMPONENT YKNX-RELATED"/>
    <property type="match status" value="1"/>
</dbReference>
<organism evidence="3 4">
    <name type="scientific">Xanthomonas campestris pv. papavericola</name>
    <dbReference type="NCBI Taxonomy" id="487881"/>
    <lineage>
        <taxon>Bacteria</taxon>
        <taxon>Pseudomonadati</taxon>
        <taxon>Pseudomonadota</taxon>
        <taxon>Gammaproteobacteria</taxon>
        <taxon>Lysobacterales</taxon>
        <taxon>Lysobacteraceae</taxon>
        <taxon>Xanthomonas</taxon>
    </lineage>
</organism>
<dbReference type="SUPFAM" id="SSF111369">
    <property type="entry name" value="HlyD-like secretion proteins"/>
    <property type="match status" value="1"/>
</dbReference>
<dbReference type="Gene3D" id="2.40.30.170">
    <property type="match status" value="1"/>
</dbReference>
<evidence type="ECO:0000313" key="4">
    <source>
        <dbReference type="Proteomes" id="UP001297361"/>
    </source>
</evidence>
<dbReference type="RefSeq" id="WP_228423789.1">
    <property type="nucleotide sequence ID" value="NZ_JAJFNJ020000003.1"/>
</dbReference>
<reference evidence="3" key="2">
    <citation type="submission" date="2024-01" db="EMBL/GenBank/DDBJ databases">
        <title>Long-read genome sequencing of X. campestris pv. papavericola.</title>
        <authorList>
            <person name="Hussain R.M.F."/>
            <person name="Greer S."/>
            <person name="Harrison J."/>
            <person name="Grant M."/>
            <person name="Vicente J."/>
            <person name="Studholme D.J."/>
        </authorList>
    </citation>
    <scope>NUCLEOTIDE SEQUENCE</scope>
    <source>
        <strain evidence="3">NCPPB 2970</strain>
    </source>
</reference>
<dbReference type="PANTHER" id="PTHR32347:SF14">
    <property type="entry name" value="EFFLUX SYSTEM COMPONENT YKNX-RELATED"/>
    <property type="match status" value="1"/>
</dbReference>
<name>A0AAJ3CDY0_XANCA</name>